<dbReference type="FunFam" id="3.40.605.10:FF:000012">
    <property type="entry name" value="NAD-dependent succinate-semialdehyde dehydrogenase"/>
    <property type="match status" value="1"/>
</dbReference>
<evidence type="ECO:0000256" key="2">
    <source>
        <dbReference type="ARBA" id="ARBA00022857"/>
    </source>
</evidence>
<feature type="active site" evidence="4">
    <location>
        <position position="256"/>
    </location>
</feature>
<dbReference type="SUPFAM" id="SSF53720">
    <property type="entry name" value="ALDH-like"/>
    <property type="match status" value="1"/>
</dbReference>
<dbReference type="InterPro" id="IPR050740">
    <property type="entry name" value="Aldehyde_DH_Superfamily"/>
</dbReference>
<evidence type="ECO:0000259" key="6">
    <source>
        <dbReference type="Pfam" id="PF00171"/>
    </source>
</evidence>
<dbReference type="PANTHER" id="PTHR43353">
    <property type="entry name" value="SUCCINATE-SEMIALDEHYDE DEHYDROGENASE, MITOCHONDRIAL"/>
    <property type="match status" value="1"/>
</dbReference>
<evidence type="ECO:0000256" key="3">
    <source>
        <dbReference type="ARBA" id="ARBA00023002"/>
    </source>
</evidence>
<dbReference type="InterPro" id="IPR015590">
    <property type="entry name" value="Aldehyde_DH_dom"/>
</dbReference>
<accession>A0A0F4Z6T7</accession>
<dbReference type="OrthoDB" id="310895at2759"/>
<dbReference type="InterPro" id="IPR029510">
    <property type="entry name" value="Ald_DH_CS_GLU"/>
</dbReference>
<dbReference type="PROSITE" id="PS00687">
    <property type="entry name" value="ALDEHYDE_DEHYDR_GLU"/>
    <property type="match status" value="1"/>
</dbReference>
<evidence type="ECO:0000256" key="4">
    <source>
        <dbReference type="PROSITE-ProRule" id="PRU10007"/>
    </source>
</evidence>
<dbReference type="InterPro" id="IPR016162">
    <property type="entry name" value="Ald_DH_N"/>
</dbReference>
<organism evidence="7 8">
    <name type="scientific">Thielaviopsis punctulata</name>
    <dbReference type="NCBI Taxonomy" id="72032"/>
    <lineage>
        <taxon>Eukaryota</taxon>
        <taxon>Fungi</taxon>
        <taxon>Dikarya</taxon>
        <taxon>Ascomycota</taxon>
        <taxon>Pezizomycotina</taxon>
        <taxon>Sordariomycetes</taxon>
        <taxon>Hypocreomycetidae</taxon>
        <taxon>Microascales</taxon>
        <taxon>Ceratocystidaceae</taxon>
        <taxon>Thielaviopsis</taxon>
    </lineage>
</organism>
<dbReference type="Proteomes" id="UP000033483">
    <property type="component" value="Unassembled WGS sequence"/>
</dbReference>
<evidence type="ECO:0000256" key="1">
    <source>
        <dbReference type="ARBA" id="ARBA00009986"/>
    </source>
</evidence>
<dbReference type="EMBL" id="LAEV01002237">
    <property type="protein sequence ID" value="KKA26249.1"/>
    <property type="molecule type" value="Genomic_DNA"/>
</dbReference>
<comment type="similarity">
    <text evidence="1 5">Belongs to the aldehyde dehydrogenase family.</text>
</comment>
<reference evidence="7 8" key="1">
    <citation type="submission" date="2015-03" db="EMBL/GenBank/DDBJ databases">
        <authorList>
            <person name="Radwan O."/>
            <person name="Al-Naeli F.A."/>
            <person name="Rendon G.A."/>
            <person name="Fields C."/>
        </authorList>
    </citation>
    <scope>NUCLEOTIDE SEQUENCE [LARGE SCALE GENOMIC DNA]</scope>
    <source>
        <strain evidence="7">CR-DP1</strain>
    </source>
</reference>
<keyword evidence="3 5" id="KW-0560">Oxidoreductase</keyword>
<name>A0A0F4Z6T7_9PEZI</name>
<dbReference type="Pfam" id="PF00171">
    <property type="entry name" value="Aldedh"/>
    <property type="match status" value="1"/>
</dbReference>
<keyword evidence="2" id="KW-0521">NADP</keyword>
<dbReference type="GO" id="GO:0009450">
    <property type="term" value="P:gamma-aminobutyric acid catabolic process"/>
    <property type="evidence" value="ECO:0007669"/>
    <property type="project" value="TreeGrafter"/>
</dbReference>
<evidence type="ECO:0000313" key="7">
    <source>
        <dbReference type="EMBL" id="KKA26249.1"/>
    </source>
</evidence>
<dbReference type="InterPro" id="IPR016161">
    <property type="entry name" value="Ald_DH/histidinol_DH"/>
</dbReference>
<dbReference type="Gene3D" id="3.40.309.10">
    <property type="entry name" value="Aldehyde Dehydrogenase, Chain A, domain 2"/>
    <property type="match status" value="1"/>
</dbReference>
<proteinExistence type="inferred from homology"/>
<dbReference type="Gene3D" id="3.40.605.10">
    <property type="entry name" value="Aldehyde Dehydrogenase, Chain A, domain 1"/>
    <property type="match status" value="1"/>
</dbReference>
<dbReference type="InterPro" id="IPR016163">
    <property type="entry name" value="Ald_DH_C"/>
</dbReference>
<feature type="domain" description="Aldehyde dehydrogenase" evidence="6">
    <location>
        <begin position="24"/>
        <end position="476"/>
    </location>
</feature>
<gene>
    <name evidence="7" type="ORF">TD95_000040</name>
</gene>
<dbReference type="AlphaFoldDB" id="A0A0F4Z6T7"/>
<evidence type="ECO:0000313" key="8">
    <source>
        <dbReference type="Proteomes" id="UP000033483"/>
    </source>
</evidence>
<evidence type="ECO:0000256" key="5">
    <source>
        <dbReference type="RuleBase" id="RU003345"/>
    </source>
</evidence>
<dbReference type="GO" id="GO:0004777">
    <property type="term" value="F:succinate-semialdehyde dehydrogenase (NAD+) activity"/>
    <property type="evidence" value="ECO:0007669"/>
    <property type="project" value="TreeGrafter"/>
</dbReference>
<protein>
    <recommendedName>
        <fullName evidence="6">Aldehyde dehydrogenase domain-containing protein</fullName>
    </recommendedName>
</protein>
<dbReference type="FunFam" id="3.40.309.10:FF:000010">
    <property type="entry name" value="Gamma-aminobutyraldehyde dehydrogenase"/>
    <property type="match status" value="1"/>
</dbReference>
<sequence length="480" mass="50309">MLDVAATDSTVPLVINGLPTVSATTFTVTSPETQEPVHQCSIASEVDAVAAVDAAAAAFPAWKATTPAVRRDIFLKTAEVMERRSSEIIAYMMAETGATQAWAGLNVKIAVDMVRDVAGRISGIEGMIPGTASAAVGAMVLKEPLGVILAIAPWNAPIILGTRAVAYPMAAGNTAVFKVSELSPRTQWAIVSCFHEAGLPSGVLNMVVSPPSAAAVITNAIIAHPAIKKLNFTGSTAVGRIIGRMAGEHVKPALLELGGKAPAIVWADADLDIAAAQCALGAFLNSGQICMSTERIIVHRTIRAAFEEKLAAAVAQFFPTTGDAPVLISAAGVAKNKALLADALAKGARVLVGEPAETEVSPTRMRPVVLGDVTPEMDIYKTESFGPTVSVFTVDSEEEALKLANDSEYGLTSAVFTRDLRLGMRFARGIETGAVHINSMTVHDESTLPHGGAKYSGYGRFNSTTGLDEWLRTKNITFDI</sequence>
<comment type="caution">
    <text evidence="7">The sequence shown here is derived from an EMBL/GenBank/DDBJ whole genome shotgun (WGS) entry which is preliminary data.</text>
</comment>
<dbReference type="PANTHER" id="PTHR43353:SF6">
    <property type="entry name" value="CYTOPLASMIC ALDEHYDE DEHYDROGENASE (EUROFUNG)"/>
    <property type="match status" value="1"/>
</dbReference>
<keyword evidence="8" id="KW-1185">Reference proteome</keyword>
<dbReference type="CDD" id="cd07105">
    <property type="entry name" value="ALDH_SaliADH"/>
    <property type="match status" value="1"/>
</dbReference>